<protein>
    <submittedName>
        <fullName evidence="2">Saccharopine dehydrogenase NADP-binding domain-containing protein</fullName>
    </submittedName>
</protein>
<reference evidence="2 3" key="1">
    <citation type="journal article" date="2021" name="Int. J. Syst. Evol. Microbiol.">
        <title>Amazonocrinis nigriterrae gen. nov., sp. nov., Atlanticothrix silvestris gen. nov., sp. nov. and Dendronalium phyllosphericum gen. nov., sp. nov., nostocacean cyanobacteria from Brazilian environments.</title>
        <authorList>
            <person name="Alvarenga D.O."/>
            <person name="Andreote A.P.D."/>
            <person name="Branco L.H.Z."/>
            <person name="Delbaje E."/>
            <person name="Cruz R.B."/>
            <person name="Varani A.M."/>
            <person name="Fiore M.F."/>
        </authorList>
    </citation>
    <scope>NUCLEOTIDE SEQUENCE [LARGE SCALE GENOMIC DNA]</scope>
    <source>
        <strain evidence="2 3">CENA357</strain>
    </source>
</reference>
<keyword evidence="3" id="KW-1185">Reference proteome</keyword>
<evidence type="ECO:0000313" key="2">
    <source>
        <dbReference type="EMBL" id="MBH8554566.1"/>
    </source>
</evidence>
<dbReference type="Pfam" id="PF03435">
    <property type="entry name" value="Sacchrp_dh_NADP"/>
    <property type="match status" value="1"/>
</dbReference>
<dbReference type="Proteomes" id="UP000599391">
    <property type="component" value="Unassembled WGS sequence"/>
</dbReference>
<name>A0A8J7HGG9_9CYAN</name>
<comment type="caution">
    <text evidence="2">The sequence shown here is derived from an EMBL/GenBank/DDBJ whole genome shotgun (WGS) entry which is preliminary data.</text>
</comment>
<dbReference type="RefSeq" id="WP_214440798.1">
    <property type="nucleotide sequence ID" value="NZ_JAECZB010000075.1"/>
</dbReference>
<proteinExistence type="predicted"/>
<dbReference type="SUPFAM" id="SSF51735">
    <property type="entry name" value="NAD(P)-binding Rossmann-fold domains"/>
    <property type="match status" value="1"/>
</dbReference>
<gene>
    <name evidence="2" type="ORF">I8751_19795</name>
</gene>
<dbReference type="EMBL" id="JAECZB010000075">
    <property type="protein sequence ID" value="MBH8554566.1"/>
    <property type="molecule type" value="Genomic_DNA"/>
</dbReference>
<dbReference type="Gene3D" id="3.40.50.720">
    <property type="entry name" value="NAD(P)-binding Rossmann-like Domain"/>
    <property type="match status" value="1"/>
</dbReference>
<organism evidence="2 3">
    <name type="scientific">Atlanticothrix silvestris CENA357</name>
    <dbReference type="NCBI Taxonomy" id="1725252"/>
    <lineage>
        <taxon>Bacteria</taxon>
        <taxon>Bacillati</taxon>
        <taxon>Cyanobacteriota</taxon>
        <taxon>Cyanophyceae</taxon>
        <taxon>Nostocales</taxon>
        <taxon>Nodulariaceae</taxon>
        <taxon>Atlanticothrix</taxon>
        <taxon>Atlanticothrix silvestris</taxon>
    </lineage>
</organism>
<dbReference type="InterPro" id="IPR036291">
    <property type="entry name" value="NAD(P)-bd_dom_sf"/>
</dbReference>
<dbReference type="PANTHER" id="PTHR43796">
    <property type="entry name" value="CARBOXYNORSPERMIDINE SYNTHASE"/>
    <property type="match status" value="1"/>
</dbReference>
<evidence type="ECO:0000313" key="3">
    <source>
        <dbReference type="Proteomes" id="UP000599391"/>
    </source>
</evidence>
<dbReference type="PANTHER" id="PTHR43796:SF2">
    <property type="entry name" value="CARBOXYNORSPERMIDINE SYNTHASE"/>
    <property type="match status" value="1"/>
</dbReference>
<evidence type="ECO:0000259" key="1">
    <source>
        <dbReference type="Pfam" id="PF03435"/>
    </source>
</evidence>
<accession>A0A8J7HGG9</accession>
<dbReference type="Gene3D" id="3.30.360.10">
    <property type="entry name" value="Dihydrodipicolinate Reductase, domain 2"/>
    <property type="match status" value="1"/>
</dbReference>
<dbReference type="AlphaFoldDB" id="A0A8J7HGG9"/>
<dbReference type="InterPro" id="IPR005097">
    <property type="entry name" value="Sacchrp_dh_NADP-bd"/>
</dbReference>
<feature type="domain" description="Saccharopine dehydrogenase NADP binding" evidence="1">
    <location>
        <begin position="5"/>
        <end position="127"/>
    </location>
</feature>
<sequence length="368" mass="40739">MTDRVLILGGRGRIGSSVAQDLATHTQSEITITGRSPEIGRGVSFCMGEQVKFLVLDLAEIGRLQEAIANSNLVIHCAGPFHYRDANVLKLCIEEGVNYLDVSDHRSYTSKALNYREQAAAAGVTAIVNTGIFPGISNSMVRQGVEQFDQPEKIHLSYLVSGSGGAGVTVMRTTFLGLQHPFPAWIDQKWQTVKPYSKREIVEFPPPYGRSGVYWFDMPETFTLPHAFPSVKTVVTKFGSIPDFYNHLTWMAAHVFPKPLMQRRAMIEFLSYVSHFMTDVTNRFSGIGVAVRSEVTGQKNGETAVYCSTLIHENTAVASGCGTGSIAQLLLEGKLNKPGVWPVEEALSTDLFEYAMQSRKIKIHHHWL</sequence>